<dbReference type="InterPro" id="IPR018727">
    <property type="entry name" value="DUF2267"/>
</dbReference>
<evidence type="ECO:0000313" key="1">
    <source>
        <dbReference type="EMBL" id="ONH30310.1"/>
    </source>
</evidence>
<dbReference type="Proteomes" id="UP000188929">
    <property type="component" value="Unassembled WGS sequence"/>
</dbReference>
<dbReference type="InterPro" id="IPR038282">
    <property type="entry name" value="DUF2267_sf"/>
</dbReference>
<dbReference type="STRING" id="1834516.BL253_14255"/>
<dbReference type="EMBL" id="MOMC01000027">
    <property type="protein sequence ID" value="ONH30310.1"/>
    <property type="molecule type" value="Genomic_DNA"/>
</dbReference>
<reference evidence="2" key="1">
    <citation type="submission" date="2016-10" db="EMBL/GenBank/DDBJ databases">
        <title>Frankia sp. NRRL B-16386 Genome sequencing.</title>
        <authorList>
            <person name="Ghodhbane-Gtari F."/>
            <person name="Swanson E."/>
            <person name="Gueddou A."/>
            <person name="Hezbri K."/>
            <person name="Ktari K."/>
            <person name="Nouioui I."/>
            <person name="Morris K."/>
            <person name="Simpson S."/>
            <person name="Abebe-Akele F."/>
            <person name="Thomas K."/>
            <person name="Gtari M."/>
            <person name="Tisa L.S."/>
        </authorList>
    </citation>
    <scope>NUCLEOTIDE SEQUENCE [LARGE SCALE GENOMIC DNA]</scope>
    <source>
        <strain evidence="2">NRRL B-16386</strain>
    </source>
</reference>
<dbReference type="Pfam" id="PF10025">
    <property type="entry name" value="DUF2267"/>
    <property type="match status" value="1"/>
</dbReference>
<organism evidence="1 2">
    <name type="scientific">Pseudofrankia asymbiotica</name>
    <dbReference type="NCBI Taxonomy" id="1834516"/>
    <lineage>
        <taxon>Bacteria</taxon>
        <taxon>Bacillati</taxon>
        <taxon>Actinomycetota</taxon>
        <taxon>Actinomycetes</taxon>
        <taxon>Frankiales</taxon>
        <taxon>Frankiaceae</taxon>
        <taxon>Pseudofrankia</taxon>
    </lineage>
</organism>
<sequence length="131" mass="14240">MKQDELVSAIRVTGGFESARQAEMAVRATLTVLGERISGGETRNLAAQLPAAFAEVLPPRGAGERFDVHEFYRRVALHEGGSCTEPKARRHARAVMAALKTSVSPSEFEDVAGQLPSDYADLLSRESVIHY</sequence>
<accession>A0A1V2IBB9</accession>
<protein>
    <recommendedName>
        <fullName evidence="3">DUF2267 domain-containing protein</fullName>
    </recommendedName>
</protein>
<dbReference type="OrthoDB" id="952780at2"/>
<gene>
    <name evidence="1" type="ORF">BL253_14255</name>
</gene>
<proteinExistence type="predicted"/>
<evidence type="ECO:0000313" key="2">
    <source>
        <dbReference type="Proteomes" id="UP000188929"/>
    </source>
</evidence>
<dbReference type="AlphaFoldDB" id="A0A1V2IBB9"/>
<name>A0A1V2IBB9_9ACTN</name>
<dbReference type="Gene3D" id="1.10.490.110">
    <property type="entry name" value="Uncharacterized conserved protein DUF2267"/>
    <property type="match status" value="1"/>
</dbReference>
<evidence type="ECO:0008006" key="3">
    <source>
        <dbReference type="Google" id="ProtNLM"/>
    </source>
</evidence>
<keyword evidence="2" id="KW-1185">Reference proteome</keyword>
<comment type="caution">
    <text evidence="1">The sequence shown here is derived from an EMBL/GenBank/DDBJ whole genome shotgun (WGS) entry which is preliminary data.</text>
</comment>